<evidence type="ECO:0000313" key="1">
    <source>
        <dbReference type="EMBL" id="BCS95386.1"/>
    </source>
</evidence>
<evidence type="ECO:0000313" key="2">
    <source>
        <dbReference type="Proteomes" id="UP001320148"/>
    </source>
</evidence>
<dbReference type="Proteomes" id="UP001320148">
    <property type="component" value="Chromosome"/>
</dbReference>
<sequence length="82" mass="9064">MVLLLLGTHIEEDKVVVADKVCCLVHGDAVFAGNKEFDIHFPKDVRKGGGIKWGFWCHGYLRRQGFISYCEPINGSSTEAPG</sequence>
<gene>
    <name evidence="1" type="ORF">DSLASN_10180</name>
</gene>
<dbReference type="EMBL" id="AP024488">
    <property type="protein sequence ID" value="BCS95386.1"/>
    <property type="molecule type" value="Genomic_DNA"/>
</dbReference>
<protein>
    <submittedName>
        <fullName evidence="1">Uncharacterized protein</fullName>
    </submittedName>
</protein>
<accession>A0ABN6F1D9</accession>
<organism evidence="1 2">
    <name type="scientific">Desulfoluna limicola</name>
    <dbReference type="NCBI Taxonomy" id="2810562"/>
    <lineage>
        <taxon>Bacteria</taxon>
        <taxon>Pseudomonadati</taxon>
        <taxon>Thermodesulfobacteriota</taxon>
        <taxon>Desulfobacteria</taxon>
        <taxon>Desulfobacterales</taxon>
        <taxon>Desulfolunaceae</taxon>
        <taxon>Desulfoluna</taxon>
    </lineage>
</organism>
<name>A0ABN6F1D9_9BACT</name>
<keyword evidence="2" id="KW-1185">Reference proteome</keyword>
<reference evidence="1 2" key="1">
    <citation type="submission" date="2021-02" db="EMBL/GenBank/DDBJ databases">
        <title>Complete genome of Desulfoluna sp. strain ASN36.</title>
        <authorList>
            <person name="Takahashi A."/>
            <person name="Kojima H."/>
            <person name="Fukui M."/>
        </authorList>
    </citation>
    <scope>NUCLEOTIDE SEQUENCE [LARGE SCALE GENOMIC DNA]</scope>
    <source>
        <strain evidence="1 2">ASN36</strain>
    </source>
</reference>
<proteinExistence type="predicted"/>